<protein>
    <recommendedName>
        <fullName evidence="3">AsmA domain-containing protein</fullName>
    </recommendedName>
</protein>
<dbReference type="Proteomes" id="UP000475117">
    <property type="component" value="Chromosome"/>
</dbReference>
<dbReference type="KEGG" id="soa:G3M56_006770"/>
<sequence length="491" mass="52906">MDENKTSQQEKKEPEAAAPRSKRKKFLVAALIVVLLVAAGAVYALQAAVANLVTPQNVVQELESRYNARVEIGQIEVNVFSTTPGIKVSEIKIGHRDQVANSGMPLAQRSAMASPVLEFETVEMDVSLSALLARRVEVRELRFFRGSVLGRMRSSGDVTLSSLVEKPLIVNGKEVGKSEGPQEGTAPAGSGGGELLEFSGINQVVIEETGVSLLINGRKTELNVQGLELTIGKVAMTDGGVPAAQKVPLDLAGKLRVIRTKDSFELAVFDLAGKADVDLASDSDGAEVAGVDLTMKIADSSDISVLPSLEKARKKLKKLTQAGITLDEYLADSVTFPQGGVDLVARMENEVIRLVQPLDAEYGQFDLVVAAGGELRLSNDSHHFDFSVIGDDVVSATALRQINEKKEMLPAGELREQFVADVRESLFKSGRLTLDFASKGKLADPDVDFTNELPDPKDYLKGLLDQISRDPKARENLEKAGSELLRGLFNN</sequence>
<evidence type="ECO:0008006" key="3">
    <source>
        <dbReference type="Google" id="ProtNLM"/>
    </source>
</evidence>
<gene>
    <name evidence="1" type="ORF">G3M56_006770</name>
</gene>
<dbReference type="PANTHER" id="PTHR30441:SF4">
    <property type="entry name" value="PROTEIN ASMA"/>
    <property type="match status" value="1"/>
</dbReference>
<dbReference type="GO" id="GO:0090313">
    <property type="term" value="P:regulation of protein targeting to membrane"/>
    <property type="evidence" value="ECO:0007669"/>
    <property type="project" value="TreeGrafter"/>
</dbReference>
<organism evidence="1 2">
    <name type="scientific">Sulfuriroseicoccus oceanibius</name>
    <dbReference type="NCBI Taxonomy" id="2707525"/>
    <lineage>
        <taxon>Bacteria</taxon>
        <taxon>Pseudomonadati</taxon>
        <taxon>Verrucomicrobiota</taxon>
        <taxon>Verrucomicrobiia</taxon>
        <taxon>Verrucomicrobiales</taxon>
        <taxon>Verrucomicrobiaceae</taxon>
        <taxon>Sulfuriroseicoccus</taxon>
    </lineage>
</organism>
<accession>A0A6B3L1N4</accession>
<dbReference type="InterPro" id="IPR052894">
    <property type="entry name" value="AsmA-related"/>
</dbReference>
<keyword evidence="2" id="KW-1185">Reference proteome</keyword>
<reference evidence="1 2" key="1">
    <citation type="submission" date="2020-12" db="EMBL/GenBank/DDBJ databases">
        <title>Sulforoseuscoccus oceanibium gen. nov., sp. nov., a representative of the phylum Verrucomicrobia with special cytoplasmic membrane, and proposal of Sulforoseuscoccusaceae fam. nov.</title>
        <authorList>
            <person name="Xi F."/>
        </authorList>
    </citation>
    <scope>NUCLEOTIDE SEQUENCE [LARGE SCALE GENOMIC DNA]</scope>
    <source>
        <strain evidence="1 2">T37</strain>
    </source>
</reference>
<evidence type="ECO:0000313" key="2">
    <source>
        <dbReference type="Proteomes" id="UP000475117"/>
    </source>
</evidence>
<proteinExistence type="predicted"/>
<name>A0A6B3L1N4_9BACT</name>
<evidence type="ECO:0000313" key="1">
    <source>
        <dbReference type="EMBL" id="QQL46271.1"/>
    </source>
</evidence>
<dbReference type="EMBL" id="CP066776">
    <property type="protein sequence ID" value="QQL46271.1"/>
    <property type="molecule type" value="Genomic_DNA"/>
</dbReference>
<dbReference type="GO" id="GO:0005886">
    <property type="term" value="C:plasma membrane"/>
    <property type="evidence" value="ECO:0007669"/>
    <property type="project" value="TreeGrafter"/>
</dbReference>
<dbReference type="RefSeq" id="WP_164361412.1">
    <property type="nucleotide sequence ID" value="NZ_CP066776.1"/>
</dbReference>
<dbReference type="PANTHER" id="PTHR30441">
    <property type="entry name" value="DUF748 DOMAIN-CONTAINING PROTEIN"/>
    <property type="match status" value="1"/>
</dbReference>
<dbReference type="AlphaFoldDB" id="A0A6B3L1N4"/>